<evidence type="ECO:0000313" key="2">
    <source>
        <dbReference type="Proteomes" id="UP000438429"/>
    </source>
</evidence>
<comment type="caution">
    <text evidence="1">The sequence shown here is derived from an EMBL/GenBank/DDBJ whole genome shotgun (WGS) entry which is preliminary data.</text>
</comment>
<evidence type="ECO:0000313" key="1">
    <source>
        <dbReference type="EMBL" id="KAF0035454.1"/>
    </source>
</evidence>
<reference evidence="1 2" key="1">
    <citation type="submission" date="2019-06" db="EMBL/GenBank/DDBJ databases">
        <title>Draft genomes of female and male turbot (Scophthalmus maximus).</title>
        <authorList>
            <person name="Xu H."/>
            <person name="Xu X.-W."/>
            <person name="Shao C."/>
            <person name="Chen S."/>
        </authorList>
    </citation>
    <scope>NUCLEOTIDE SEQUENCE [LARGE SCALE GENOMIC DNA]</scope>
    <source>
        <strain evidence="1">Ysfricsl-2016a</strain>
        <tissue evidence="1">Blood</tissue>
    </source>
</reference>
<accession>A0A6A4SWL3</accession>
<dbReference type="Proteomes" id="UP000438429">
    <property type="component" value="Unassembled WGS sequence"/>
</dbReference>
<dbReference type="EMBL" id="VEVO01000011">
    <property type="protein sequence ID" value="KAF0035454.1"/>
    <property type="molecule type" value="Genomic_DNA"/>
</dbReference>
<gene>
    <name evidence="1" type="ORF">F2P81_013212</name>
</gene>
<dbReference type="AlphaFoldDB" id="A0A6A4SWL3"/>
<evidence type="ECO:0008006" key="3">
    <source>
        <dbReference type="Google" id="ProtNLM"/>
    </source>
</evidence>
<sequence>MSSSSTEQSETDTAQTLVSKKNSTSVLKQGQKFTTNCANINEVPAGAQYGNVSKRNGRSFVTESVCSPISVLYIRPWLACGTSYRVTADIFSIPLPSVCRIVHKVVEEMMIIIHRAIHFPTADEMEEVGAGFSHLAGHEAFRHAAGAIDGCHIRIVPPKNPQKRCYINRNLFPSLLLQGVCDANGKFLDVYIGNPALKTRWRNIFLRALEIRPLFAPKVIGTCCILHNMCDSGGGGGGGSG</sequence>
<organism evidence="1 2">
    <name type="scientific">Scophthalmus maximus</name>
    <name type="common">Turbot</name>
    <name type="synonym">Psetta maxima</name>
    <dbReference type="NCBI Taxonomy" id="52904"/>
    <lineage>
        <taxon>Eukaryota</taxon>
        <taxon>Metazoa</taxon>
        <taxon>Chordata</taxon>
        <taxon>Craniata</taxon>
        <taxon>Vertebrata</taxon>
        <taxon>Euteleostomi</taxon>
        <taxon>Actinopterygii</taxon>
        <taxon>Neopterygii</taxon>
        <taxon>Teleostei</taxon>
        <taxon>Neoteleostei</taxon>
        <taxon>Acanthomorphata</taxon>
        <taxon>Carangaria</taxon>
        <taxon>Pleuronectiformes</taxon>
        <taxon>Pleuronectoidei</taxon>
        <taxon>Scophthalmidae</taxon>
        <taxon>Scophthalmus</taxon>
    </lineage>
</organism>
<proteinExistence type="predicted"/>
<name>A0A6A4SWL3_SCOMX</name>
<protein>
    <recommendedName>
        <fullName evidence="3">DDE Tnp4 domain-containing protein</fullName>
    </recommendedName>
</protein>